<protein>
    <recommendedName>
        <fullName evidence="2">tRNA (adenine(58)-N(1))-methyltransferase catalytic subunit TRM61</fullName>
        <ecNumber evidence="1">2.1.1.220</ecNumber>
    </recommendedName>
    <alternativeName>
        <fullName evidence="3">tRNA(m1A58)-methyltransferase subunit TRM61</fullName>
    </alternativeName>
</protein>
<dbReference type="PROSITE" id="PS51620">
    <property type="entry name" value="SAM_TRM61"/>
    <property type="match status" value="1"/>
</dbReference>
<dbReference type="AlphaFoldDB" id="A0A6A6TVI3"/>
<evidence type="ECO:0000256" key="4">
    <source>
        <dbReference type="SAM" id="MobiDB-lite"/>
    </source>
</evidence>
<feature type="compositionally biased region" description="Acidic residues" evidence="4">
    <location>
        <begin position="204"/>
        <end position="215"/>
    </location>
</feature>
<dbReference type="GO" id="GO:0030488">
    <property type="term" value="P:tRNA methylation"/>
    <property type="evidence" value="ECO:0007669"/>
    <property type="project" value="InterPro"/>
</dbReference>
<evidence type="ECO:0000313" key="6">
    <source>
        <dbReference type="Proteomes" id="UP000799302"/>
    </source>
</evidence>
<name>A0A6A6TVI3_9PEZI</name>
<dbReference type="OrthoDB" id="5585464at2759"/>
<dbReference type="InterPro" id="IPR014816">
    <property type="entry name" value="tRNA_MeTrfase_Gcd14"/>
</dbReference>
<evidence type="ECO:0000256" key="3">
    <source>
        <dbReference type="ARBA" id="ARBA00033309"/>
    </source>
</evidence>
<dbReference type="SUPFAM" id="SSF53335">
    <property type="entry name" value="S-adenosyl-L-methionine-dependent methyltransferases"/>
    <property type="match status" value="1"/>
</dbReference>
<dbReference type="GO" id="GO:0031515">
    <property type="term" value="C:tRNA (m1A) methyltransferase complex"/>
    <property type="evidence" value="ECO:0007669"/>
    <property type="project" value="InterPro"/>
</dbReference>
<dbReference type="PANTHER" id="PTHR12133">
    <property type="entry name" value="TRNA (ADENINE(58)-N(1))-METHYLTRANSFERASE"/>
    <property type="match status" value="1"/>
</dbReference>
<dbReference type="InterPro" id="IPR029063">
    <property type="entry name" value="SAM-dependent_MTases_sf"/>
</dbReference>
<evidence type="ECO:0000313" key="5">
    <source>
        <dbReference type="EMBL" id="KAF2663187.1"/>
    </source>
</evidence>
<gene>
    <name evidence="5" type="ORF">BT63DRAFT_394345</name>
</gene>
<accession>A0A6A6TVI3</accession>
<dbReference type="GO" id="GO:0160107">
    <property type="term" value="F:tRNA (adenine(58)-N1)-methyltransferase activity"/>
    <property type="evidence" value="ECO:0007669"/>
    <property type="project" value="UniProtKB-EC"/>
</dbReference>
<dbReference type="EC" id="2.1.1.220" evidence="1"/>
<proteinExistence type="predicted"/>
<dbReference type="EMBL" id="MU004247">
    <property type="protein sequence ID" value="KAF2663187.1"/>
    <property type="molecule type" value="Genomic_DNA"/>
</dbReference>
<evidence type="ECO:0000256" key="2">
    <source>
        <dbReference type="ARBA" id="ARBA00015963"/>
    </source>
</evidence>
<reference evidence="5" key="1">
    <citation type="journal article" date="2020" name="Stud. Mycol.">
        <title>101 Dothideomycetes genomes: a test case for predicting lifestyles and emergence of pathogens.</title>
        <authorList>
            <person name="Haridas S."/>
            <person name="Albert R."/>
            <person name="Binder M."/>
            <person name="Bloem J."/>
            <person name="Labutti K."/>
            <person name="Salamov A."/>
            <person name="Andreopoulos B."/>
            <person name="Baker S."/>
            <person name="Barry K."/>
            <person name="Bills G."/>
            <person name="Bluhm B."/>
            <person name="Cannon C."/>
            <person name="Castanera R."/>
            <person name="Culley D."/>
            <person name="Daum C."/>
            <person name="Ezra D."/>
            <person name="Gonzalez J."/>
            <person name="Henrissat B."/>
            <person name="Kuo A."/>
            <person name="Liang C."/>
            <person name="Lipzen A."/>
            <person name="Lutzoni F."/>
            <person name="Magnuson J."/>
            <person name="Mondo S."/>
            <person name="Nolan M."/>
            <person name="Ohm R."/>
            <person name="Pangilinan J."/>
            <person name="Park H.-J."/>
            <person name="Ramirez L."/>
            <person name="Alfaro M."/>
            <person name="Sun H."/>
            <person name="Tritt A."/>
            <person name="Yoshinaga Y."/>
            <person name="Zwiers L.-H."/>
            <person name="Turgeon B."/>
            <person name="Goodwin S."/>
            <person name="Spatafora J."/>
            <person name="Crous P."/>
            <person name="Grigoriev I."/>
        </authorList>
    </citation>
    <scope>NUCLEOTIDE SEQUENCE</scope>
    <source>
        <strain evidence="5">CBS 115976</strain>
    </source>
</reference>
<dbReference type="Proteomes" id="UP000799302">
    <property type="component" value="Unassembled WGS sequence"/>
</dbReference>
<keyword evidence="6" id="KW-1185">Reference proteome</keyword>
<sequence>MLYARSPLLATRGLVTKPHVRHQWCRFYSQPFTSGDTVIIRPANDHTDNFHLSKPLDSSGGIVNTRNGPINHDQIIGRHAREIITNSKGASFRLLQASLPEYVVLTKRLVTPIYPAHANLIASLLDIHASSAEEHISDQKLEILEAGTGHGALSLYLARAIHAANPSPPPLTPWKKATPPRKKATLDVPETTADPTPETKEPPEDAVESASNEDDTTLKAYKSTRSAILHTLDISARHSKHARSIVRNFRRGIYYSNVDFHVGDVSDFLATQARSKPWLSAVILDMPSANLRIPVLAKQMLPDAKLLIFNPSVTQIAECVQIIGQQKLPFFLERVIELPLGPNGGREWDVRVARIRKPAGEVATEEKGSGLLGWLGRLFGQKRVNEIVERQETAFVCRPKAGDRIPVGGFVGVWTRKRDNEGQ</sequence>
<feature type="region of interest" description="Disordered" evidence="4">
    <location>
        <begin position="167"/>
        <end position="217"/>
    </location>
</feature>
<dbReference type="Gene3D" id="3.40.50.150">
    <property type="entry name" value="Vaccinia Virus protein VP39"/>
    <property type="match status" value="1"/>
</dbReference>
<dbReference type="GO" id="GO:0005739">
    <property type="term" value="C:mitochondrion"/>
    <property type="evidence" value="ECO:0007669"/>
    <property type="project" value="TreeGrafter"/>
</dbReference>
<evidence type="ECO:0000256" key="1">
    <source>
        <dbReference type="ARBA" id="ARBA00012796"/>
    </source>
</evidence>
<dbReference type="PANTHER" id="PTHR12133:SF1">
    <property type="entry name" value="TRNA (ADENINE(58)-N(1))-METHYLTRANSFERASE, MITOCHONDRIAL"/>
    <property type="match status" value="1"/>
</dbReference>
<organism evidence="5 6">
    <name type="scientific">Microthyrium microscopicum</name>
    <dbReference type="NCBI Taxonomy" id="703497"/>
    <lineage>
        <taxon>Eukaryota</taxon>
        <taxon>Fungi</taxon>
        <taxon>Dikarya</taxon>
        <taxon>Ascomycota</taxon>
        <taxon>Pezizomycotina</taxon>
        <taxon>Dothideomycetes</taxon>
        <taxon>Dothideomycetes incertae sedis</taxon>
        <taxon>Microthyriales</taxon>
        <taxon>Microthyriaceae</taxon>
        <taxon>Microthyrium</taxon>
    </lineage>
</organism>